<keyword evidence="4 10" id="KW-0812">Transmembrane</keyword>
<dbReference type="NCBIfam" id="TIGR00159">
    <property type="entry name" value="diadenylate cyclase CdaA"/>
    <property type="match status" value="1"/>
</dbReference>
<keyword evidence="7 10" id="KW-0067">ATP-binding</keyword>
<dbReference type="GO" id="GO:0005524">
    <property type="term" value="F:ATP binding"/>
    <property type="evidence" value="ECO:0007669"/>
    <property type="project" value="UniProtKB-UniRule"/>
</dbReference>
<dbReference type="PANTHER" id="PTHR34185">
    <property type="entry name" value="DIADENYLATE CYCLASE"/>
    <property type="match status" value="1"/>
</dbReference>
<dbReference type="InterPro" id="IPR036888">
    <property type="entry name" value="DNA_integrity_DisA_N_sf"/>
</dbReference>
<dbReference type="GO" id="GO:0004016">
    <property type="term" value="F:adenylate cyclase activity"/>
    <property type="evidence" value="ECO:0007669"/>
    <property type="project" value="UniProtKB-UniRule"/>
</dbReference>
<dbReference type="SUPFAM" id="SSF143597">
    <property type="entry name" value="YojJ-like"/>
    <property type="match status" value="1"/>
</dbReference>
<sequence length="290" mass="32415">MANFLSDLLFFFQRLNWLSVVDIFLVTLIFFALLYIIRDTQAMMLLRGVILLVVFVIFLTSLLNLPAFSWLINTTLPALLLAIPVIFAPEIRRTLERIGRAGAIIPANKQSTEVKLEEMVQALISATARLSARQHGALTILQRLDNLEEFVETGVRMDTLITPEVLLQIFYPNTPLHDGAVIIRDFRIAAASCIMPLSASGILSHSPEREMGLRHRAALGISEVSDALALVVSEENGDISIAQSGRIIRQLSSERLKNILLAFYGPSGLIRGAGMLERYLPFLFRRKEEE</sequence>
<dbReference type="InterPro" id="IPR050338">
    <property type="entry name" value="DisA"/>
</dbReference>
<evidence type="ECO:0000256" key="7">
    <source>
        <dbReference type="ARBA" id="ARBA00022840"/>
    </source>
</evidence>
<comment type="function">
    <text evidence="10">Catalyzes the condensation of 2 ATP molecules into cyclic di-AMP (c-di-AMP), a second messenger used to regulate differing processes in different bacteria.</text>
</comment>
<evidence type="ECO:0000259" key="11">
    <source>
        <dbReference type="PROSITE" id="PS51794"/>
    </source>
</evidence>
<keyword evidence="5 10" id="KW-0548">Nucleotidyltransferase</keyword>
<feature type="transmembrane region" description="Helical" evidence="10">
    <location>
        <begin position="44"/>
        <end position="62"/>
    </location>
</feature>
<name>A0A8J6TDI1_9CHLR</name>
<dbReference type="PROSITE" id="PS51794">
    <property type="entry name" value="DAC"/>
    <property type="match status" value="1"/>
</dbReference>
<feature type="transmembrane region" description="Helical" evidence="10">
    <location>
        <begin position="68"/>
        <end position="88"/>
    </location>
</feature>
<keyword evidence="8 10" id="KW-1133">Transmembrane helix</keyword>
<dbReference type="HAMAP" id="MF_01499">
    <property type="entry name" value="DacA"/>
    <property type="match status" value="1"/>
</dbReference>
<evidence type="ECO:0000256" key="1">
    <source>
        <dbReference type="ARBA" id="ARBA00000877"/>
    </source>
</evidence>
<evidence type="ECO:0000256" key="6">
    <source>
        <dbReference type="ARBA" id="ARBA00022741"/>
    </source>
</evidence>
<keyword evidence="6 10" id="KW-0547">Nucleotide-binding</keyword>
<keyword evidence="3 10" id="KW-0808">Transferase</keyword>
<dbReference type="InterPro" id="IPR034701">
    <property type="entry name" value="CdaA"/>
</dbReference>
<evidence type="ECO:0000313" key="12">
    <source>
        <dbReference type="EMBL" id="MBC8333896.1"/>
    </source>
</evidence>
<comment type="similarity">
    <text evidence="10">Belongs to the adenylate cyclase family. DacA/CdaA subfamily.</text>
</comment>
<keyword evidence="2 10" id="KW-1003">Cell membrane</keyword>
<organism evidence="12 13">
    <name type="scientific">Candidatus Desulfolinea nitratireducens</name>
    <dbReference type="NCBI Taxonomy" id="2841698"/>
    <lineage>
        <taxon>Bacteria</taxon>
        <taxon>Bacillati</taxon>
        <taxon>Chloroflexota</taxon>
        <taxon>Anaerolineae</taxon>
        <taxon>Anaerolineales</taxon>
        <taxon>Anaerolineales incertae sedis</taxon>
        <taxon>Candidatus Desulfolinea</taxon>
    </lineage>
</organism>
<dbReference type="GO" id="GO:0006171">
    <property type="term" value="P:cAMP biosynthetic process"/>
    <property type="evidence" value="ECO:0007669"/>
    <property type="project" value="InterPro"/>
</dbReference>
<dbReference type="Gene3D" id="3.40.1700.10">
    <property type="entry name" value="DNA integrity scanning protein, DisA, N-terminal domain"/>
    <property type="match status" value="1"/>
</dbReference>
<evidence type="ECO:0000256" key="10">
    <source>
        <dbReference type="HAMAP-Rule" id="MF_01499"/>
    </source>
</evidence>
<dbReference type="Pfam" id="PF02457">
    <property type="entry name" value="DAC"/>
    <property type="match status" value="1"/>
</dbReference>
<keyword evidence="9 10" id="KW-0472">Membrane</keyword>
<evidence type="ECO:0000256" key="8">
    <source>
        <dbReference type="ARBA" id="ARBA00022989"/>
    </source>
</evidence>
<dbReference type="InterPro" id="IPR014046">
    <property type="entry name" value="C-di-AMP_synthase"/>
</dbReference>
<evidence type="ECO:0000256" key="3">
    <source>
        <dbReference type="ARBA" id="ARBA00022679"/>
    </source>
</evidence>
<accession>A0A8J6TDI1</accession>
<comment type="caution">
    <text evidence="10">Lacks conserved residue(s) required for the propagation of feature annotation.</text>
</comment>
<feature type="domain" description="DAC" evidence="11">
    <location>
        <begin position="88"/>
        <end position="253"/>
    </location>
</feature>
<reference evidence="12 13" key="1">
    <citation type="submission" date="2020-08" db="EMBL/GenBank/DDBJ databases">
        <title>Bridging the membrane lipid divide: bacteria of the FCB group superphylum have the potential to synthesize archaeal ether lipids.</title>
        <authorList>
            <person name="Villanueva L."/>
            <person name="Von Meijenfeldt F.A.B."/>
            <person name="Westbye A.B."/>
            <person name="Yadav S."/>
            <person name="Hopmans E.C."/>
            <person name="Dutilh B.E."/>
            <person name="Sinninghe Damste J.S."/>
        </authorList>
    </citation>
    <scope>NUCLEOTIDE SEQUENCE [LARGE SCALE GENOMIC DNA]</scope>
    <source>
        <strain evidence="12">NIOZ-UU36</strain>
    </source>
</reference>
<proteinExistence type="inferred from homology"/>
<dbReference type="EMBL" id="JACNJN010000030">
    <property type="protein sequence ID" value="MBC8333896.1"/>
    <property type="molecule type" value="Genomic_DNA"/>
</dbReference>
<feature type="transmembrane region" description="Helical" evidence="10">
    <location>
        <begin position="15"/>
        <end position="37"/>
    </location>
</feature>
<evidence type="ECO:0000256" key="9">
    <source>
        <dbReference type="ARBA" id="ARBA00023136"/>
    </source>
</evidence>
<evidence type="ECO:0000313" key="13">
    <source>
        <dbReference type="Proteomes" id="UP000614469"/>
    </source>
</evidence>
<dbReference type="InterPro" id="IPR003390">
    <property type="entry name" value="DNA_integrity_scan_DisA_N"/>
</dbReference>
<evidence type="ECO:0000256" key="4">
    <source>
        <dbReference type="ARBA" id="ARBA00022692"/>
    </source>
</evidence>
<dbReference type="PANTHER" id="PTHR34185:SF1">
    <property type="entry name" value="DIADENYLATE CYCLASE"/>
    <property type="match status" value="1"/>
</dbReference>
<comment type="catalytic activity">
    <reaction evidence="1 10">
        <text>2 ATP = 3',3'-c-di-AMP + 2 diphosphate</text>
        <dbReference type="Rhea" id="RHEA:35655"/>
        <dbReference type="ChEBI" id="CHEBI:30616"/>
        <dbReference type="ChEBI" id="CHEBI:33019"/>
        <dbReference type="ChEBI" id="CHEBI:71500"/>
        <dbReference type="EC" id="2.7.7.85"/>
    </reaction>
</comment>
<comment type="subunit">
    <text evidence="10">Probably a homodimer.</text>
</comment>
<dbReference type="AlphaFoldDB" id="A0A8J6TDI1"/>
<evidence type="ECO:0000256" key="2">
    <source>
        <dbReference type="ARBA" id="ARBA00022475"/>
    </source>
</evidence>
<evidence type="ECO:0000256" key="5">
    <source>
        <dbReference type="ARBA" id="ARBA00022695"/>
    </source>
</evidence>
<dbReference type="EC" id="2.7.7.85" evidence="10"/>
<dbReference type="Proteomes" id="UP000614469">
    <property type="component" value="Unassembled WGS sequence"/>
</dbReference>
<protein>
    <recommendedName>
        <fullName evidence="10">Diadenylate cyclase</fullName>
        <shortName evidence="10">DAC</shortName>
        <ecNumber evidence="10">2.7.7.85</ecNumber>
    </recommendedName>
    <alternativeName>
        <fullName evidence="10">Cyclic-di-AMP synthase</fullName>
        <shortName evidence="10">c-di-AMP synthase</shortName>
    </alternativeName>
</protein>
<dbReference type="PIRSF" id="PIRSF004793">
    <property type="entry name" value="UCP004793"/>
    <property type="match status" value="1"/>
</dbReference>
<dbReference type="GO" id="GO:0106408">
    <property type="term" value="F:diadenylate cyclase activity"/>
    <property type="evidence" value="ECO:0007669"/>
    <property type="project" value="UniProtKB-EC"/>
</dbReference>
<comment type="caution">
    <text evidence="12">The sequence shown here is derived from an EMBL/GenBank/DDBJ whole genome shotgun (WGS) entry which is preliminary data.</text>
</comment>
<gene>
    <name evidence="10" type="primary">dacA</name>
    <name evidence="12" type="ORF">H8E29_01405</name>
</gene>